<gene>
    <name evidence="2" type="ORF">EYF80_013760</name>
</gene>
<evidence type="ECO:0000313" key="2">
    <source>
        <dbReference type="EMBL" id="TNN75997.1"/>
    </source>
</evidence>
<keyword evidence="1" id="KW-0732">Signal</keyword>
<evidence type="ECO:0000256" key="1">
    <source>
        <dbReference type="SAM" id="SignalP"/>
    </source>
</evidence>
<protein>
    <recommendedName>
        <fullName evidence="4">Secreted protein</fullName>
    </recommendedName>
</protein>
<proteinExistence type="predicted"/>
<feature type="chain" id="PRO_5021354820" description="Secreted protein" evidence="1">
    <location>
        <begin position="24"/>
        <end position="126"/>
    </location>
</feature>
<keyword evidence="3" id="KW-1185">Reference proteome</keyword>
<dbReference type="Proteomes" id="UP000314294">
    <property type="component" value="Unassembled WGS sequence"/>
</dbReference>
<comment type="caution">
    <text evidence="2">The sequence shown here is derived from an EMBL/GenBank/DDBJ whole genome shotgun (WGS) entry which is preliminary data.</text>
</comment>
<sequence length="126" mass="14315">MWAFQVFNVWLSSHIWLFRHVSAQLIATRCFDQRQRVSFRSSPLHSGALKRTLAAKLDFVLSAPNSSRSLRVAARVQSDRRALGRAGRRLARVPDRRLTVVEEDTGTSQKVISPHTLNKIFCSAKL</sequence>
<dbReference type="AlphaFoldDB" id="A0A4Z2IDL7"/>
<accession>A0A4Z2IDL7</accession>
<name>A0A4Z2IDL7_9TELE</name>
<evidence type="ECO:0008006" key="4">
    <source>
        <dbReference type="Google" id="ProtNLM"/>
    </source>
</evidence>
<organism evidence="2 3">
    <name type="scientific">Liparis tanakae</name>
    <name type="common">Tanaka's snailfish</name>
    <dbReference type="NCBI Taxonomy" id="230148"/>
    <lineage>
        <taxon>Eukaryota</taxon>
        <taxon>Metazoa</taxon>
        <taxon>Chordata</taxon>
        <taxon>Craniata</taxon>
        <taxon>Vertebrata</taxon>
        <taxon>Euteleostomi</taxon>
        <taxon>Actinopterygii</taxon>
        <taxon>Neopterygii</taxon>
        <taxon>Teleostei</taxon>
        <taxon>Neoteleostei</taxon>
        <taxon>Acanthomorphata</taxon>
        <taxon>Eupercaria</taxon>
        <taxon>Perciformes</taxon>
        <taxon>Cottioidei</taxon>
        <taxon>Cottales</taxon>
        <taxon>Liparidae</taxon>
        <taxon>Liparis</taxon>
    </lineage>
</organism>
<feature type="signal peptide" evidence="1">
    <location>
        <begin position="1"/>
        <end position="23"/>
    </location>
</feature>
<dbReference type="OrthoDB" id="5464at2759"/>
<dbReference type="EMBL" id="SRLO01000097">
    <property type="protein sequence ID" value="TNN75997.1"/>
    <property type="molecule type" value="Genomic_DNA"/>
</dbReference>
<reference evidence="2 3" key="1">
    <citation type="submission" date="2019-03" db="EMBL/GenBank/DDBJ databases">
        <title>First draft genome of Liparis tanakae, snailfish: a comprehensive survey of snailfish specific genes.</title>
        <authorList>
            <person name="Kim W."/>
            <person name="Song I."/>
            <person name="Jeong J.-H."/>
            <person name="Kim D."/>
            <person name="Kim S."/>
            <person name="Ryu S."/>
            <person name="Song J.Y."/>
            <person name="Lee S.K."/>
        </authorList>
    </citation>
    <scope>NUCLEOTIDE SEQUENCE [LARGE SCALE GENOMIC DNA]</scope>
    <source>
        <tissue evidence="2">Muscle</tissue>
    </source>
</reference>
<evidence type="ECO:0000313" key="3">
    <source>
        <dbReference type="Proteomes" id="UP000314294"/>
    </source>
</evidence>